<dbReference type="Gene3D" id="2.20.200.10">
    <property type="entry name" value="Outer membrane efflux proteins (OEP)"/>
    <property type="match status" value="1"/>
</dbReference>
<keyword evidence="4" id="KW-1185">Reference proteome</keyword>
<keyword evidence="2" id="KW-0472">Membrane</keyword>
<dbReference type="SUPFAM" id="SSF56954">
    <property type="entry name" value="Outer membrane efflux proteins (OEP)"/>
    <property type="match status" value="1"/>
</dbReference>
<dbReference type="PROSITE" id="PS51257">
    <property type="entry name" value="PROKAR_LIPOPROTEIN"/>
    <property type="match status" value="1"/>
</dbReference>
<evidence type="ECO:0000256" key="1">
    <source>
        <dbReference type="ARBA" id="ARBA00007613"/>
    </source>
</evidence>
<dbReference type="InterPro" id="IPR010131">
    <property type="entry name" value="MdtP/NodT-like"/>
</dbReference>
<sequence>MLRHNFFVYIILLATLAVGCSVRPPQSLPEVKTVPVSYDSSVQSAPYQRISWKTWFTDVHLQQLIDSALRNNPDLLIAWQRMEQSKARLLMSRGARLPLVNAAVSASGDHYGDYTMNGVGNFDTNLSGNIDKDQKIPTGITPDFFVGFRSTWEIDIWGKLKDRQKAAAEALLATSMGRQALQTELVATVAQLYYDLMALDSELQIVNRNSALQEAAFEVVKVQKDAGKATELAVQQFRAQWLRTKAMVFGISQAITATENELNALCGRYPGAISRDSISLDAVPRSSALPGSPADLLGNRPDLLEASHQVAAAGYLSSAAGKAFFPSLSLNPYVGFNAFKAALLFQPASLAYGAFAGLTAPLFNRMQLKAEQAIAHAEQREAILRYQQRLLQAYREVKTLHAGLDNSTKAYQLKQEEVTVLQSAVGTARELYYTGYANYLEVISAQRGALDAELELTEQQRDILKLSVGLYRALGGGW</sequence>
<dbReference type="EMBL" id="BBWV01000003">
    <property type="protein sequence ID" value="GAO44399.1"/>
    <property type="molecule type" value="Genomic_DNA"/>
</dbReference>
<keyword evidence="2" id="KW-0812">Transmembrane</keyword>
<dbReference type="GO" id="GO:0005886">
    <property type="term" value="C:plasma membrane"/>
    <property type="evidence" value="ECO:0007669"/>
    <property type="project" value="UniProtKB-SubCell"/>
</dbReference>
<evidence type="ECO:0000313" key="3">
    <source>
        <dbReference type="EMBL" id="GAO44399.1"/>
    </source>
</evidence>
<comment type="subcellular location">
    <subcellularLocation>
        <location evidence="2">Cell membrane</location>
        <topology evidence="2">Lipid-anchor</topology>
    </subcellularLocation>
</comment>
<accession>A0A0E9N3K9</accession>
<reference evidence="3 4" key="1">
    <citation type="submission" date="2015-04" db="EMBL/GenBank/DDBJ databases">
        <title>Whole genome shotgun sequence of Flavihumibacter petaseus NBRC 106054.</title>
        <authorList>
            <person name="Miyazawa S."/>
            <person name="Hosoyama A."/>
            <person name="Hashimoto M."/>
            <person name="Noguchi M."/>
            <person name="Tsuchikane K."/>
            <person name="Ohji S."/>
            <person name="Yamazoe A."/>
            <person name="Ichikawa N."/>
            <person name="Kimura A."/>
            <person name="Fujita N."/>
        </authorList>
    </citation>
    <scope>NUCLEOTIDE SEQUENCE [LARGE SCALE GENOMIC DNA]</scope>
    <source>
        <strain evidence="3 4">NBRC 106054</strain>
    </source>
</reference>
<dbReference type="Proteomes" id="UP000033121">
    <property type="component" value="Unassembled WGS sequence"/>
</dbReference>
<protein>
    <submittedName>
        <fullName evidence="3">Putative RND-type efflux pump outer membrane protein</fullName>
    </submittedName>
</protein>
<dbReference type="InterPro" id="IPR003423">
    <property type="entry name" value="OMP_efflux"/>
</dbReference>
<dbReference type="NCBIfam" id="TIGR01845">
    <property type="entry name" value="outer_NodT"/>
    <property type="match status" value="1"/>
</dbReference>
<keyword evidence="2" id="KW-0564">Palmitate</keyword>
<comment type="similarity">
    <text evidence="1 2">Belongs to the outer membrane factor (OMF) (TC 1.B.17) family.</text>
</comment>
<dbReference type="PANTHER" id="PTHR30203:SF30">
    <property type="entry name" value="OUTER MEMBRANE PROTEIN-RELATED"/>
    <property type="match status" value="1"/>
</dbReference>
<dbReference type="STRING" id="1220578.FPE01S_03_04370"/>
<dbReference type="AlphaFoldDB" id="A0A0E9N3K9"/>
<keyword evidence="2" id="KW-0449">Lipoprotein</keyword>
<comment type="caution">
    <text evidence="3">The sequence shown here is derived from an EMBL/GenBank/DDBJ whole genome shotgun (WGS) entry which is preliminary data.</text>
</comment>
<evidence type="ECO:0000256" key="2">
    <source>
        <dbReference type="RuleBase" id="RU362097"/>
    </source>
</evidence>
<keyword evidence="2" id="KW-1134">Transmembrane beta strand</keyword>
<dbReference type="Pfam" id="PF02321">
    <property type="entry name" value="OEP"/>
    <property type="match status" value="2"/>
</dbReference>
<dbReference type="GO" id="GO:0015562">
    <property type="term" value="F:efflux transmembrane transporter activity"/>
    <property type="evidence" value="ECO:0007669"/>
    <property type="project" value="InterPro"/>
</dbReference>
<evidence type="ECO:0000313" key="4">
    <source>
        <dbReference type="Proteomes" id="UP000033121"/>
    </source>
</evidence>
<dbReference type="PANTHER" id="PTHR30203">
    <property type="entry name" value="OUTER MEMBRANE CATION EFFLUX PROTEIN"/>
    <property type="match status" value="1"/>
</dbReference>
<dbReference type="RefSeq" id="WP_046370333.1">
    <property type="nucleotide sequence ID" value="NZ_BBWV01000003.1"/>
</dbReference>
<dbReference type="Gene3D" id="1.20.1600.10">
    <property type="entry name" value="Outer membrane efflux proteins (OEP)"/>
    <property type="match status" value="1"/>
</dbReference>
<proteinExistence type="inferred from homology"/>
<name>A0A0E9N3K9_9BACT</name>
<gene>
    <name evidence="3" type="ORF">FPE01S_03_04370</name>
</gene>
<organism evidence="3 4">
    <name type="scientific">Flavihumibacter petaseus NBRC 106054</name>
    <dbReference type="NCBI Taxonomy" id="1220578"/>
    <lineage>
        <taxon>Bacteria</taxon>
        <taxon>Pseudomonadati</taxon>
        <taxon>Bacteroidota</taxon>
        <taxon>Chitinophagia</taxon>
        <taxon>Chitinophagales</taxon>
        <taxon>Chitinophagaceae</taxon>
        <taxon>Flavihumibacter</taxon>
    </lineage>
</organism>